<evidence type="ECO:0000256" key="6">
    <source>
        <dbReference type="ARBA" id="ARBA00023065"/>
    </source>
</evidence>
<feature type="transmembrane region" description="Helical" evidence="9">
    <location>
        <begin position="49"/>
        <end position="68"/>
    </location>
</feature>
<dbReference type="GO" id="GO:1904669">
    <property type="term" value="P:ATP export"/>
    <property type="evidence" value="ECO:0007669"/>
    <property type="project" value="UniProtKB-ARBA"/>
</dbReference>
<evidence type="ECO:0000256" key="2">
    <source>
        <dbReference type="ARBA" id="ARBA00008497"/>
    </source>
</evidence>
<feature type="transmembrane region" description="Helical" evidence="9">
    <location>
        <begin position="183"/>
        <end position="203"/>
    </location>
</feature>
<sequence length="326" mass="36391">MNQLKTVLNIANKQANLGFGLVALLTAGGEQLFSSVVFKCPCNDWNFEYGMVFLLVPALALLLMGFILSKKTWKLVTGLCVRRSSLCRWNKVTSCASILLQIGATALVAPSSWIAVALLNGNYFECAMTGTNVSLFNNHLCGVKTTQAECQTELYKFPCGKSDKVSTAGREEVMQNLRAESQILGWLLIASIMLCNLVFACVARCTSPISYLQLKFWRVYDQEESTLLDKYTAEHAKELADRNVKSFFQMKPPKDFVTPSNKDWEKISSLFKFYTKDHYYSTLHQHVECCEETDDGMMRLGSVRSSDISPEAPPMFNLADGVSVAI</sequence>
<comment type="subcellular location">
    <subcellularLocation>
        <location evidence="1">Membrane</location>
        <topology evidence="1">Multi-pass membrane protein</topology>
    </subcellularLocation>
</comment>
<dbReference type="Pfam" id="PF14798">
    <property type="entry name" value="Ca_hom_mod"/>
    <property type="match status" value="1"/>
</dbReference>
<reference evidence="10" key="2">
    <citation type="submission" date="2025-08" db="UniProtKB">
        <authorList>
            <consortium name="Ensembl"/>
        </authorList>
    </citation>
    <scope>IDENTIFICATION</scope>
</reference>
<dbReference type="Ensembl" id="ENSSORT00005041344.1">
    <property type="protein sequence ID" value="ENSSORP00005040305.1"/>
    <property type="gene ID" value="ENSSORG00005018803.1"/>
</dbReference>
<gene>
    <name evidence="10" type="primary">calhm6</name>
</gene>
<keyword evidence="5 9" id="KW-1133">Transmembrane helix</keyword>
<name>A0A673BEW8_9TELE</name>
<dbReference type="InterPro" id="IPR029569">
    <property type="entry name" value="CALHM"/>
</dbReference>
<keyword evidence="11" id="KW-1185">Reference proteome</keyword>
<proteinExistence type="inferred from homology"/>
<keyword evidence="7 9" id="KW-0472">Membrane</keyword>
<dbReference type="InParanoid" id="A0A673BEW8"/>
<evidence type="ECO:0000256" key="3">
    <source>
        <dbReference type="ARBA" id="ARBA00022448"/>
    </source>
</evidence>
<evidence type="ECO:0000256" key="4">
    <source>
        <dbReference type="ARBA" id="ARBA00022692"/>
    </source>
</evidence>
<reference evidence="10" key="1">
    <citation type="submission" date="2019-06" db="EMBL/GenBank/DDBJ databases">
        <authorList>
            <consortium name="Wellcome Sanger Institute Data Sharing"/>
        </authorList>
    </citation>
    <scope>NUCLEOTIDE SEQUENCE [LARGE SCALE GENOMIC DNA]</scope>
</reference>
<evidence type="ECO:0000256" key="9">
    <source>
        <dbReference type="SAM" id="Phobius"/>
    </source>
</evidence>
<keyword evidence="8" id="KW-0407">Ion channel</keyword>
<keyword evidence="3" id="KW-0813">Transport</keyword>
<dbReference type="Proteomes" id="UP000472271">
    <property type="component" value="Chromosome 16"/>
</dbReference>
<feature type="transmembrane region" description="Helical" evidence="9">
    <location>
        <begin position="89"/>
        <end position="109"/>
    </location>
</feature>
<evidence type="ECO:0000256" key="7">
    <source>
        <dbReference type="ARBA" id="ARBA00023136"/>
    </source>
</evidence>
<keyword evidence="4 9" id="KW-0812">Transmembrane</keyword>
<protein>
    <submittedName>
        <fullName evidence="10">Calcium homeostasis modulator protein 6-like</fullName>
    </submittedName>
</protein>
<evidence type="ECO:0000256" key="1">
    <source>
        <dbReference type="ARBA" id="ARBA00004141"/>
    </source>
</evidence>
<keyword evidence="6" id="KW-0406">Ion transport</keyword>
<dbReference type="PANTHER" id="PTHR32261:SF4">
    <property type="entry name" value="CALCIUM HOMEOSTASIS MODULATOR PROTEIN 6"/>
    <property type="match status" value="1"/>
</dbReference>
<dbReference type="PANTHER" id="PTHR32261">
    <property type="entry name" value="CALCIUM HOMEOSTASIS MODULATOR PROTEIN"/>
    <property type="match status" value="1"/>
</dbReference>
<accession>A0A673BEW8</accession>
<comment type="similarity">
    <text evidence="2">Belongs to the CALHM family.</text>
</comment>
<dbReference type="GO" id="GO:0005261">
    <property type="term" value="F:monoatomic cation channel activity"/>
    <property type="evidence" value="ECO:0007669"/>
    <property type="project" value="TreeGrafter"/>
</dbReference>
<organism evidence="10 11">
    <name type="scientific">Sphaeramia orbicularis</name>
    <name type="common">orbiculate cardinalfish</name>
    <dbReference type="NCBI Taxonomy" id="375764"/>
    <lineage>
        <taxon>Eukaryota</taxon>
        <taxon>Metazoa</taxon>
        <taxon>Chordata</taxon>
        <taxon>Craniata</taxon>
        <taxon>Vertebrata</taxon>
        <taxon>Euteleostomi</taxon>
        <taxon>Actinopterygii</taxon>
        <taxon>Neopterygii</taxon>
        <taxon>Teleostei</taxon>
        <taxon>Neoteleostei</taxon>
        <taxon>Acanthomorphata</taxon>
        <taxon>Gobiaria</taxon>
        <taxon>Kurtiformes</taxon>
        <taxon>Apogonoidei</taxon>
        <taxon>Apogonidae</taxon>
        <taxon>Apogoninae</taxon>
        <taxon>Sphaeramia</taxon>
    </lineage>
</organism>
<evidence type="ECO:0000256" key="5">
    <source>
        <dbReference type="ARBA" id="ARBA00022989"/>
    </source>
</evidence>
<evidence type="ECO:0000313" key="11">
    <source>
        <dbReference type="Proteomes" id="UP000472271"/>
    </source>
</evidence>
<dbReference type="GO" id="GO:0005886">
    <property type="term" value="C:plasma membrane"/>
    <property type="evidence" value="ECO:0007669"/>
    <property type="project" value="TreeGrafter"/>
</dbReference>
<evidence type="ECO:0000256" key="8">
    <source>
        <dbReference type="ARBA" id="ARBA00023303"/>
    </source>
</evidence>
<dbReference type="AlphaFoldDB" id="A0A673BEW8"/>
<evidence type="ECO:0000313" key="10">
    <source>
        <dbReference type="Ensembl" id="ENSSORP00005040305.1"/>
    </source>
</evidence>
<dbReference type="OrthoDB" id="5962981at2759"/>
<reference evidence="10" key="3">
    <citation type="submission" date="2025-09" db="UniProtKB">
        <authorList>
            <consortium name="Ensembl"/>
        </authorList>
    </citation>
    <scope>IDENTIFICATION</scope>
</reference>